<evidence type="ECO:0000256" key="1">
    <source>
        <dbReference type="SAM" id="MobiDB-lite"/>
    </source>
</evidence>
<feature type="region of interest" description="Disordered" evidence="1">
    <location>
        <begin position="163"/>
        <end position="209"/>
    </location>
</feature>
<proteinExistence type="predicted"/>
<comment type="caution">
    <text evidence="2">The sequence shown here is derived from an EMBL/GenBank/DDBJ whole genome shotgun (WGS) entry which is preliminary data.</text>
</comment>
<dbReference type="Proteomes" id="UP000479710">
    <property type="component" value="Unassembled WGS sequence"/>
</dbReference>
<dbReference type="OrthoDB" id="191037at2759"/>
<dbReference type="GO" id="GO:0080037">
    <property type="term" value="P:negative regulation of cytokinin-activated signaling pathway"/>
    <property type="evidence" value="ECO:0007669"/>
    <property type="project" value="InterPro"/>
</dbReference>
<feature type="region of interest" description="Disordered" evidence="1">
    <location>
        <begin position="90"/>
        <end position="116"/>
    </location>
</feature>
<dbReference type="InterPro" id="IPR044595">
    <property type="entry name" value="KMD1-4"/>
</dbReference>
<dbReference type="EMBL" id="SPHZ02000010">
    <property type="protein sequence ID" value="KAF0894973.1"/>
    <property type="molecule type" value="Genomic_DNA"/>
</dbReference>
<dbReference type="PANTHER" id="PTHR46407:SF10">
    <property type="entry name" value="OS06G0594400 PROTEIN"/>
    <property type="match status" value="1"/>
</dbReference>
<feature type="compositionally biased region" description="Basic and acidic residues" evidence="1">
    <location>
        <begin position="98"/>
        <end position="111"/>
    </location>
</feature>
<reference evidence="2 3" key="1">
    <citation type="submission" date="2019-11" db="EMBL/GenBank/DDBJ databases">
        <title>Whole genome sequence of Oryza granulata.</title>
        <authorList>
            <person name="Li W."/>
        </authorList>
    </citation>
    <scope>NUCLEOTIDE SEQUENCE [LARGE SCALE GENOMIC DNA]</scope>
    <source>
        <strain evidence="3">cv. Menghai</strain>
        <tissue evidence="2">Leaf</tissue>
    </source>
</reference>
<gene>
    <name evidence="2" type="ORF">E2562_004962</name>
</gene>
<accession>A0A6G1C601</accession>
<dbReference type="InterPro" id="IPR015915">
    <property type="entry name" value="Kelch-typ_b-propeller"/>
</dbReference>
<keyword evidence="3" id="KW-1185">Reference proteome</keyword>
<feature type="compositionally biased region" description="Low complexity" evidence="1">
    <location>
        <begin position="175"/>
        <end position="187"/>
    </location>
</feature>
<organism evidence="2 3">
    <name type="scientific">Oryza meyeriana var. granulata</name>
    <dbReference type="NCBI Taxonomy" id="110450"/>
    <lineage>
        <taxon>Eukaryota</taxon>
        <taxon>Viridiplantae</taxon>
        <taxon>Streptophyta</taxon>
        <taxon>Embryophyta</taxon>
        <taxon>Tracheophyta</taxon>
        <taxon>Spermatophyta</taxon>
        <taxon>Magnoliopsida</taxon>
        <taxon>Liliopsida</taxon>
        <taxon>Poales</taxon>
        <taxon>Poaceae</taxon>
        <taxon>BOP clade</taxon>
        <taxon>Oryzoideae</taxon>
        <taxon>Oryzeae</taxon>
        <taxon>Oryzinae</taxon>
        <taxon>Oryza</taxon>
        <taxon>Oryza meyeriana</taxon>
    </lineage>
</organism>
<dbReference type="AlphaFoldDB" id="A0A6G1C601"/>
<evidence type="ECO:0000313" key="3">
    <source>
        <dbReference type="Proteomes" id="UP000479710"/>
    </source>
</evidence>
<dbReference type="SUPFAM" id="SSF117281">
    <property type="entry name" value="Kelch motif"/>
    <property type="match status" value="1"/>
</dbReference>
<dbReference type="PANTHER" id="PTHR46407">
    <property type="entry name" value="OS02G0208700 PROTEIN"/>
    <property type="match status" value="1"/>
</dbReference>
<evidence type="ECO:0000313" key="2">
    <source>
        <dbReference type="EMBL" id="KAF0894973.1"/>
    </source>
</evidence>
<dbReference type="GO" id="GO:2000762">
    <property type="term" value="P:regulation of phenylpropanoid metabolic process"/>
    <property type="evidence" value="ECO:0007669"/>
    <property type="project" value="InterPro"/>
</dbReference>
<sequence length="284" mass="30094">MKNASFYVQIELQVDADVHRGPRGLGWRASSTGTTWSRMVAPVNTVPVADTRRWTQSTRAEALAWMPRSRQAEVESPAYNRLRKAEGLAPPALARLHGRPDPAEAGSEHKQSSAGETWAPTDSVFVYGFLTGGTAVPGLRRSFFACARAVGGKVYVAGGHGEETNTVRPELPDMASATSRAGSASAGSRRRRREGRFVGSAESLDPATSTWSPVQEGLVYDAACPRICSAGPGAGTACTLSASGTSWRATVPPPPPSAAWRSVAAVPEDARTAASVRTRFMNKV</sequence>
<name>A0A6G1C601_9ORYZ</name>
<protein>
    <submittedName>
        <fullName evidence="2">Uncharacterized protein</fullName>
    </submittedName>
</protein>